<dbReference type="EMBL" id="AWSI01000015">
    <property type="protein sequence ID" value="ERH31281.1"/>
    <property type="molecule type" value="Genomic_DNA"/>
</dbReference>
<dbReference type="AlphaFoldDB" id="U1RB74"/>
<accession>U1RB74</accession>
<sequence>MEMPAYAGFCFAVLLFCVCGRFERQFLLFIGLSGVSHLHVRD</sequence>
<protein>
    <submittedName>
        <fullName evidence="1">Uncharacterized protein</fullName>
    </submittedName>
</protein>
<name>U1RB74_9BIFI</name>
<evidence type="ECO:0000313" key="1">
    <source>
        <dbReference type="EMBL" id="ERH31281.1"/>
    </source>
</evidence>
<evidence type="ECO:0000313" key="2">
    <source>
        <dbReference type="Proteomes" id="UP000016519"/>
    </source>
</evidence>
<comment type="caution">
    <text evidence="1">The sequence shown here is derived from an EMBL/GenBank/DDBJ whole genome shotgun (WGS) entry which is preliminary data.</text>
</comment>
<dbReference type="HOGENOM" id="CLU_3246275_0_0_11"/>
<dbReference type="Proteomes" id="UP000016519">
    <property type="component" value="Unassembled WGS sequence"/>
</dbReference>
<reference evidence="1 2" key="1">
    <citation type="submission" date="2013-08" db="EMBL/GenBank/DDBJ databases">
        <authorList>
            <person name="Weinstock G."/>
            <person name="Sodergren E."/>
            <person name="Wylie T."/>
            <person name="Fulton L."/>
            <person name="Fulton R."/>
            <person name="Fronick C."/>
            <person name="O'Laughlin M."/>
            <person name="Godfrey J."/>
            <person name="Miner T."/>
            <person name="Herter B."/>
            <person name="Appelbaum E."/>
            <person name="Cordes M."/>
            <person name="Lek S."/>
            <person name="Wollam A."/>
            <person name="Pepin K.H."/>
            <person name="Palsikar V.B."/>
            <person name="Mitreva M."/>
            <person name="Wilson R.K."/>
        </authorList>
    </citation>
    <scope>NUCLEOTIDE SEQUENCE [LARGE SCALE GENOMIC DNA]</scope>
    <source>
        <strain evidence="1 2">F0580</strain>
    </source>
</reference>
<keyword evidence="2" id="KW-1185">Reference proteome</keyword>
<gene>
    <name evidence="1" type="ORF">HMPREF9244_00525</name>
</gene>
<proteinExistence type="predicted"/>
<organism evidence="1 2">
    <name type="scientific">Alloscardovia omnicolens F0580</name>
    <dbReference type="NCBI Taxonomy" id="1321816"/>
    <lineage>
        <taxon>Bacteria</taxon>
        <taxon>Bacillati</taxon>
        <taxon>Actinomycetota</taxon>
        <taxon>Actinomycetes</taxon>
        <taxon>Bifidobacteriales</taxon>
        <taxon>Bifidobacteriaceae</taxon>
        <taxon>Alloscardovia</taxon>
    </lineage>
</organism>